<name>A0A5M6INL2_9PROT</name>
<gene>
    <name evidence="3" type="ORF">F1189_22385</name>
</gene>
<protein>
    <submittedName>
        <fullName evidence="3">ParA family protein</fullName>
    </submittedName>
</protein>
<dbReference type="OrthoDB" id="7331108at2"/>
<accession>A0A5M6INL2</accession>
<dbReference type="InterPro" id="IPR027417">
    <property type="entry name" value="P-loop_NTPase"/>
</dbReference>
<organism evidence="3 4">
    <name type="scientific">Rhodovastum atsumiense</name>
    <dbReference type="NCBI Taxonomy" id="504468"/>
    <lineage>
        <taxon>Bacteria</taxon>
        <taxon>Pseudomonadati</taxon>
        <taxon>Pseudomonadota</taxon>
        <taxon>Alphaproteobacteria</taxon>
        <taxon>Acetobacterales</taxon>
        <taxon>Acetobacteraceae</taxon>
        <taxon>Rhodovastum</taxon>
    </lineage>
</organism>
<feature type="region of interest" description="Disordered" evidence="1">
    <location>
        <begin position="1"/>
        <end position="55"/>
    </location>
</feature>
<dbReference type="Proteomes" id="UP000325255">
    <property type="component" value="Unassembled WGS sequence"/>
</dbReference>
<dbReference type="CDD" id="cd02042">
    <property type="entry name" value="ParAB_family"/>
    <property type="match status" value="1"/>
</dbReference>
<evidence type="ECO:0000256" key="1">
    <source>
        <dbReference type="SAM" id="MobiDB-lite"/>
    </source>
</evidence>
<reference evidence="3 4" key="1">
    <citation type="submission" date="2019-09" db="EMBL/GenBank/DDBJ databases">
        <title>Genome sequence of Rhodovastum atsumiense, a diverse member of the Acetobacteraceae family of non-sulfur purple photosynthetic bacteria.</title>
        <authorList>
            <person name="Meyer T."/>
            <person name="Kyndt J."/>
        </authorList>
    </citation>
    <scope>NUCLEOTIDE SEQUENCE [LARGE SCALE GENOMIC DNA]</scope>
    <source>
        <strain evidence="3 4">DSM 21279</strain>
    </source>
</reference>
<evidence type="ECO:0000313" key="4">
    <source>
        <dbReference type="Proteomes" id="UP000325255"/>
    </source>
</evidence>
<sequence>MEEPLSPQCRMTAHIRSGPRPRHTQGQTPPHRSARSREQVNVGPRVCPSARGQHAHPFRRTSVKTIALAAAKGGVGKTTLAAALATAATMSCRGFRVCIADLDPQGSLTEWWNDRESTHPQLVSSADRPLAQELRAWRADGFHLAILDCPPGYANAIHKEAIALSNLVLVPTGPGPLDLHAVASTAQMAEGAGKPFRYVLNRAVCRSRIAGRAVEELRSRGGLLWPPVHNRVQISAAMAAGLTVLETKPDSVAAKELSDLWQAVRRLIDGIPEQPRARSTGGGRRS</sequence>
<proteinExistence type="predicted"/>
<dbReference type="PANTHER" id="PTHR13696">
    <property type="entry name" value="P-LOOP CONTAINING NUCLEOSIDE TRIPHOSPHATE HYDROLASE"/>
    <property type="match status" value="1"/>
</dbReference>
<keyword evidence="4" id="KW-1185">Reference proteome</keyword>
<feature type="domain" description="CobQ/CobB/MinD/ParA nucleotide binding" evidence="2">
    <location>
        <begin position="66"/>
        <end position="242"/>
    </location>
</feature>
<dbReference type="EMBL" id="VWPK01000043">
    <property type="protein sequence ID" value="KAA5609841.1"/>
    <property type="molecule type" value="Genomic_DNA"/>
</dbReference>
<evidence type="ECO:0000313" key="3">
    <source>
        <dbReference type="EMBL" id="KAA5609841.1"/>
    </source>
</evidence>
<dbReference type="PANTHER" id="PTHR13696:SF96">
    <property type="entry name" value="COBQ_COBB_MIND_PARA NUCLEOTIDE BINDING DOMAIN-CONTAINING PROTEIN"/>
    <property type="match status" value="1"/>
</dbReference>
<dbReference type="AlphaFoldDB" id="A0A5M6INL2"/>
<dbReference type="InterPro" id="IPR050678">
    <property type="entry name" value="DNA_Partitioning_ATPase"/>
</dbReference>
<evidence type="ECO:0000259" key="2">
    <source>
        <dbReference type="Pfam" id="PF01656"/>
    </source>
</evidence>
<comment type="caution">
    <text evidence="3">The sequence shown here is derived from an EMBL/GenBank/DDBJ whole genome shotgun (WGS) entry which is preliminary data.</text>
</comment>
<dbReference type="SUPFAM" id="SSF52540">
    <property type="entry name" value="P-loop containing nucleoside triphosphate hydrolases"/>
    <property type="match status" value="1"/>
</dbReference>
<dbReference type="Gene3D" id="3.40.50.300">
    <property type="entry name" value="P-loop containing nucleotide triphosphate hydrolases"/>
    <property type="match status" value="1"/>
</dbReference>
<dbReference type="InterPro" id="IPR002586">
    <property type="entry name" value="CobQ/CobB/MinD/ParA_Nub-bd_dom"/>
</dbReference>
<dbReference type="Pfam" id="PF01656">
    <property type="entry name" value="CbiA"/>
    <property type="match status" value="1"/>
</dbReference>